<evidence type="ECO:0000313" key="3">
    <source>
        <dbReference type="Proteomes" id="UP000198623"/>
    </source>
</evidence>
<evidence type="ECO:0000256" key="1">
    <source>
        <dbReference type="SAM" id="Phobius"/>
    </source>
</evidence>
<keyword evidence="1" id="KW-0812">Transmembrane</keyword>
<dbReference type="STRING" id="1045558.SAMN05216175_10828"/>
<keyword evidence="1" id="KW-0472">Membrane</keyword>
<reference evidence="3" key="1">
    <citation type="submission" date="2016-10" db="EMBL/GenBank/DDBJ databases">
        <authorList>
            <person name="Varghese N."/>
            <person name="Submissions S."/>
        </authorList>
    </citation>
    <scope>NUCLEOTIDE SEQUENCE [LARGE SCALE GENOMIC DNA]</scope>
    <source>
        <strain evidence="3">CGMCC 1.10971</strain>
    </source>
</reference>
<gene>
    <name evidence="2" type="ORF">SAMN05216175_10828</name>
</gene>
<evidence type="ECO:0000313" key="2">
    <source>
        <dbReference type="EMBL" id="SFG52579.1"/>
    </source>
</evidence>
<keyword evidence="3" id="KW-1185">Reference proteome</keyword>
<evidence type="ECO:0008006" key="4">
    <source>
        <dbReference type="Google" id="ProtNLM"/>
    </source>
</evidence>
<dbReference type="OrthoDB" id="9800130at2"/>
<sequence>MLIDFYNKTANYLIGSLDANFIFLSIAITTTISIVYFIVLGWIITRMDKTYFLRQYIAQADQTNKKILTSPHKQLVWLIECAKILLGVLLLSAGIAMLVLPGQGLITILVGLSLIPFPGKRRLELFLLSRKEVRSSLNWIRIKANKDPFIFDKKNE</sequence>
<feature type="transmembrane region" description="Helical" evidence="1">
    <location>
        <begin position="20"/>
        <end position="44"/>
    </location>
</feature>
<organism evidence="2 3">
    <name type="scientific">Neptunomonas qingdaonensis</name>
    <dbReference type="NCBI Taxonomy" id="1045558"/>
    <lineage>
        <taxon>Bacteria</taxon>
        <taxon>Pseudomonadati</taxon>
        <taxon>Pseudomonadota</taxon>
        <taxon>Gammaproteobacteria</taxon>
        <taxon>Oceanospirillales</taxon>
        <taxon>Oceanospirillaceae</taxon>
        <taxon>Neptunomonas</taxon>
    </lineage>
</organism>
<keyword evidence="1" id="KW-1133">Transmembrane helix</keyword>
<name>A0A1I2SLL5_9GAMM</name>
<dbReference type="RefSeq" id="WP_090728422.1">
    <property type="nucleotide sequence ID" value="NZ_FOOU01000008.1"/>
</dbReference>
<dbReference type="AlphaFoldDB" id="A0A1I2SLL5"/>
<dbReference type="EMBL" id="FOOU01000008">
    <property type="protein sequence ID" value="SFG52579.1"/>
    <property type="molecule type" value="Genomic_DNA"/>
</dbReference>
<dbReference type="Proteomes" id="UP000198623">
    <property type="component" value="Unassembled WGS sequence"/>
</dbReference>
<accession>A0A1I2SLL5</accession>
<protein>
    <recommendedName>
        <fullName evidence="4">Transmembrane protein (PGPGW)</fullName>
    </recommendedName>
</protein>
<proteinExistence type="predicted"/>
<feature type="transmembrane region" description="Helical" evidence="1">
    <location>
        <begin position="102"/>
        <end position="119"/>
    </location>
</feature>